<dbReference type="SMART" id="SM00487">
    <property type="entry name" value="DEXDc"/>
    <property type="match status" value="1"/>
</dbReference>
<dbReference type="KEGG" id="serw:FY030_07910"/>
<dbReference type="SUPFAM" id="SSF52540">
    <property type="entry name" value="P-loop containing nucleoside triphosphate hydrolases"/>
    <property type="match status" value="1"/>
</dbReference>
<dbReference type="OrthoDB" id="3229913at2"/>
<dbReference type="PANTHER" id="PTHR12131">
    <property type="entry name" value="ATP-DEPENDENT RNA AND DNA HELICASE"/>
    <property type="match status" value="1"/>
</dbReference>
<evidence type="ECO:0000259" key="7">
    <source>
        <dbReference type="PROSITE" id="PS51192"/>
    </source>
</evidence>
<keyword evidence="3 9" id="KW-0347">Helicase</keyword>
<dbReference type="GO" id="GO:0003676">
    <property type="term" value="F:nucleic acid binding"/>
    <property type="evidence" value="ECO:0007669"/>
    <property type="project" value="InterPro"/>
</dbReference>
<dbReference type="PROSITE" id="PS51192">
    <property type="entry name" value="HELICASE_ATP_BIND_1"/>
    <property type="match status" value="1"/>
</dbReference>
<evidence type="ECO:0000256" key="2">
    <source>
        <dbReference type="ARBA" id="ARBA00022801"/>
    </source>
</evidence>
<dbReference type="Pfam" id="PF08148">
    <property type="entry name" value="DSHCT"/>
    <property type="match status" value="1"/>
</dbReference>
<evidence type="ECO:0000256" key="1">
    <source>
        <dbReference type="ARBA" id="ARBA00022741"/>
    </source>
</evidence>
<dbReference type="GO" id="GO:0016787">
    <property type="term" value="F:hydrolase activity"/>
    <property type="evidence" value="ECO:0007669"/>
    <property type="project" value="UniProtKB-KW"/>
</dbReference>
<dbReference type="InterPro" id="IPR011545">
    <property type="entry name" value="DEAD/DEAH_box_helicase_dom"/>
</dbReference>
<dbReference type="InterPro" id="IPR058621">
    <property type="entry name" value="SH3_HelY"/>
</dbReference>
<dbReference type="InterPro" id="IPR014001">
    <property type="entry name" value="Helicase_ATP-bd"/>
</dbReference>
<feature type="coiled-coil region" evidence="5">
    <location>
        <begin position="613"/>
        <end position="640"/>
    </location>
</feature>
<reference evidence="9 10" key="1">
    <citation type="submission" date="2019-09" db="EMBL/GenBank/DDBJ databases">
        <title>Serinicoccus pratensis sp. nov., isolated from meadow soil.</title>
        <authorList>
            <person name="Zhang W."/>
        </authorList>
    </citation>
    <scope>NUCLEOTIDE SEQUENCE [LARGE SCALE GENOMIC DNA]</scope>
    <source>
        <strain evidence="9 10">W204</strain>
    </source>
</reference>
<dbReference type="Gene3D" id="1.10.3380.30">
    <property type="match status" value="1"/>
</dbReference>
<evidence type="ECO:0000256" key="3">
    <source>
        <dbReference type="ARBA" id="ARBA00022806"/>
    </source>
</evidence>
<dbReference type="SMART" id="SM00490">
    <property type="entry name" value="HELICc"/>
    <property type="match status" value="1"/>
</dbReference>
<name>A0A5J6V6J3_9MICO</name>
<protein>
    <submittedName>
        <fullName evidence="9">DEAD/DEAH box helicase</fullName>
    </submittedName>
</protein>
<keyword evidence="1" id="KW-0547">Nucleotide-binding</keyword>
<evidence type="ECO:0000256" key="4">
    <source>
        <dbReference type="ARBA" id="ARBA00022840"/>
    </source>
</evidence>
<organism evidence="9 10">
    <name type="scientific">Ornithinimicrobium pratense</name>
    <dbReference type="NCBI Taxonomy" id="2593973"/>
    <lineage>
        <taxon>Bacteria</taxon>
        <taxon>Bacillati</taxon>
        <taxon>Actinomycetota</taxon>
        <taxon>Actinomycetes</taxon>
        <taxon>Micrococcales</taxon>
        <taxon>Ornithinimicrobiaceae</taxon>
        <taxon>Ornithinimicrobium</taxon>
    </lineage>
</organism>
<dbReference type="AlphaFoldDB" id="A0A5J6V6J3"/>
<dbReference type="InterPro" id="IPR001650">
    <property type="entry name" value="Helicase_C-like"/>
</dbReference>
<sequence length="1001" mass="108336">MSSPAERFAAARARTAWESTAAGRFAGSLGFALDDFQLTAIKAVQEGHGVLVAAPTGAGKTVVGEFAVALGLETGHKTFYTTPIKALSNQKYHDLVARHGAANVGLLTGDASINGEAPVVVMTTEVLRNMMYSSSPTLTGLGFVVMDEVHYLADRWRGAVWEEVIIHLPPSVQVISLSATVSNAEEFGDWLTTVRGGETGLQTQVIVSEHRPVPLWQHMMVGQQLFDLFVTDGSGGGTADVGGTTRVNPELLQRITSAERAAQSGGWRRADEGGPRGRRGEPRGSQRGGGRDGGSGRSGGGRGRGGRDSREVGRGGRSDRTRGYSDARGYRGDDGAVPAGGALPGGVASRTQVIERLEREGLLPAITFIFSRAGCDAAVQQLLGRGMRLIPDQESVAVRDLVTRRVEAAAVDPRDLGVLGYHDFVEGLSRGYAAHHAGMLPLFREIVEELFTAGRVRAVFATETLALGINMPARTVVLEKLVKFNGETHAPVTPAEYTQLTGRAGRRGIDIEGHAVVLWRRGMDPMDVAGLASTRTYPLRSSFRPSSNMAVNLVAQYGRERAHELLQSSFAQFQADRSVVGLTTQVRDNSTALEGYAEAMACDRGDFREYGRLRHELSELEKKQARRRQAERRSDIAQALEELEPGQVIQLDGGRKGSMAVVLRSPKGRSAAPELSVITSNGSLQRLGVAGFRDVPEVIGTLRIPGHFNPRSPKARKDLASALRSSVHEHPFPGPSDRTRATAPQDTREGSSGHGRSNTTAQVEELRARLKAHPCHSCPDREDHARWAARWWQLRKETDDLQRRVAHRTNAVAKTFERICDLLAGLGYLTEDGQQVTPQGGRLRRIYTELDLVVAESIRRGAWDRLTPADLASVVSAIIHEARGDETAEPPVPSVEVAEALGEMAAIWREVQDAKREHDLTGDRELDTGITWMVHRWASGRGLDEVLRGGDLSAGDFVRRAKQVIDLLGQIAQAADGDLARTARKASDAVLRGVVAADRLD</sequence>
<dbReference type="InterPro" id="IPR027417">
    <property type="entry name" value="P-loop_NTPase"/>
</dbReference>
<dbReference type="Gene3D" id="3.40.50.300">
    <property type="entry name" value="P-loop containing nucleotide triphosphate hydrolases"/>
    <property type="match status" value="2"/>
</dbReference>
<dbReference type="PANTHER" id="PTHR12131:SF1">
    <property type="entry name" value="ATP-DEPENDENT RNA HELICASE SUPV3L1, MITOCHONDRIAL-RELATED"/>
    <property type="match status" value="1"/>
</dbReference>
<feature type="region of interest" description="Disordered" evidence="6">
    <location>
        <begin position="258"/>
        <end position="345"/>
    </location>
</feature>
<keyword evidence="2" id="KW-0378">Hydrolase</keyword>
<keyword evidence="4" id="KW-0067">ATP-binding</keyword>
<feature type="domain" description="Helicase C-terminal" evidence="8">
    <location>
        <begin position="349"/>
        <end position="555"/>
    </location>
</feature>
<proteinExistence type="predicted"/>
<dbReference type="Pfam" id="PF26090">
    <property type="entry name" value="SH3_HelY"/>
    <property type="match status" value="1"/>
</dbReference>
<dbReference type="InterPro" id="IPR050699">
    <property type="entry name" value="RNA-DNA_Helicase"/>
</dbReference>
<dbReference type="GO" id="GO:0005524">
    <property type="term" value="F:ATP binding"/>
    <property type="evidence" value="ECO:0007669"/>
    <property type="project" value="UniProtKB-KW"/>
</dbReference>
<accession>A0A5J6V6J3</accession>
<dbReference type="EMBL" id="CP044427">
    <property type="protein sequence ID" value="QFG68652.1"/>
    <property type="molecule type" value="Genomic_DNA"/>
</dbReference>
<dbReference type="Pfam" id="PF00271">
    <property type="entry name" value="Helicase_C"/>
    <property type="match status" value="1"/>
</dbReference>
<dbReference type="InterPro" id="IPR012961">
    <property type="entry name" value="Ski2/MTR4_C"/>
</dbReference>
<evidence type="ECO:0000256" key="6">
    <source>
        <dbReference type="SAM" id="MobiDB-lite"/>
    </source>
</evidence>
<evidence type="ECO:0000313" key="10">
    <source>
        <dbReference type="Proteomes" id="UP000326546"/>
    </source>
</evidence>
<feature type="compositionally biased region" description="Gly residues" evidence="6">
    <location>
        <begin position="286"/>
        <end position="303"/>
    </location>
</feature>
<dbReference type="RefSeq" id="WP_158061038.1">
    <property type="nucleotide sequence ID" value="NZ_CP044427.1"/>
</dbReference>
<dbReference type="GO" id="GO:0070478">
    <property type="term" value="P:nuclear-transcribed mRNA catabolic process, 3'-5' exonucleolytic nonsense-mediated decay"/>
    <property type="evidence" value="ECO:0007669"/>
    <property type="project" value="TreeGrafter"/>
</dbReference>
<dbReference type="PROSITE" id="PS51194">
    <property type="entry name" value="HELICASE_CTER"/>
    <property type="match status" value="1"/>
</dbReference>
<feature type="region of interest" description="Disordered" evidence="6">
    <location>
        <begin position="706"/>
        <end position="761"/>
    </location>
</feature>
<feature type="compositionally biased region" description="Low complexity" evidence="6">
    <location>
        <begin position="335"/>
        <end position="345"/>
    </location>
</feature>
<dbReference type="CDD" id="cd18795">
    <property type="entry name" value="SF2_C_Ski2"/>
    <property type="match status" value="1"/>
</dbReference>
<dbReference type="SMART" id="SM01142">
    <property type="entry name" value="DSHCT"/>
    <property type="match status" value="1"/>
</dbReference>
<dbReference type="GO" id="GO:0055087">
    <property type="term" value="C:Ski complex"/>
    <property type="evidence" value="ECO:0007669"/>
    <property type="project" value="TreeGrafter"/>
</dbReference>
<keyword evidence="5" id="KW-0175">Coiled coil</keyword>
<evidence type="ECO:0000256" key="5">
    <source>
        <dbReference type="SAM" id="Coils"/>
    </source>
</evidence>
<evidence type="ECO:0000313" key="9">
    <source>
        <dbReference type="EMBL" id="QFG68652.1"/>
    </source>
</evidence>
<dbReference type="GO" id="GO:0004386">
    <property type="term" value="F:helicase activity"/>
    <property type="evidence" value="ECO:0007669"/>
    <property type="project" value="UniProtKB-KW"/>
</dbReference>
<feature type="compositionally biased region" description="Basic and acidic residues" evidence="6">
    <location>
        <begin position="305"/>
        <end position="334"/>
    </location>
</feature>
<gene>
    <name evidence="9" type="ORF">FY030_07910</name>
</gene>
<dbReference type="Proteomes" id="UP000326546">
    <property type="component" value="Chromosome"/>
</dbReference>
<dbReference type="Pfam" id="PF00270">
    <property type="entry name" value="DEAD"/>
    <property type="match status" value="1"/>
</dbReference>
<evidence type="ECO:0000259" key="8">
    <source>
        <dbReference type="PROSITE" id="PS51194"/>
    </source>
</evidence>
<feature type="domain" description="Helicase ATP-binding" evidence="7">
    <location>
        <begin position="41"/>
        <end position="199"/>
    </location>
</feature>
<keyword evidence="10" id="KW-1185">Reference proteome</keyword>
<feature type="compositionally biased region" description="Basic and acidic residues" evidence="6">
    <location>
        <begin position="268"/>
        <end position="284"/>
    </location>
</feature>